<accession>A0A7Y0L0N1</accession>
<keyword evidence="1" id="KW-1133">Transmembrane helix</keyword>
<feature type="transmembrane region" description="Helical" evidence="1">
    <location>
        <begin position="29"/>
        <end position="54"/>
    </location>
</feature>
<dbReference type="Proteomes" id="UP000533476">
    <property type="component" value="Unassembled WGS sequence"/>
</dbReference>
<organism evidence="2 3">
    <name type="scientific">Sulfobacillus harzensis</name>
    <dbReference type="NCBI Taxonomy" id="2729629"/>
    <lineage>
        <taxon>Bacteria</taxon>
        <taxon>Bacillati</taxon>
        <taxon>Bacillota</taxon>
        <taxon>Clostridia</taxon>
        <taxon>Eubacteriales</taxon>
        <taxon>Clostridiales Family XVII. Incertae Sedis</taxon>
        <taxon>Sulfobacillus</taxon>
    </lineage>
</organism>
<keyword evidence="1" id="KW-0472">Membrane</keyword>
<sequence>MKKCLTSLAGELNGLAHSPRSRQPRRRRWVWRSVFGLVLALVVAFVVAPGLVLAHQVLGLKKTVSRLEAGNRAHNFGAVAQQINTLESEIAHLRRTLGWVSYLRWVPGGVGQKYRDGQDAVAALNEGMKGVHVLLPALARIAPLAGYHVGHTHVRSGQQKIQAFVSQLAVLVPDLTRAYPDFKAANYDLALAHPQDFSGYLAPVGKKLLTAQSLINTVVKNMPLVDHSAVALQSILGYPHAKRYLLIFQNSGELRATGGFMTAYGYVTVDRGKLASIKAQNMYLLDAEVTYHPPASTVIATYLPVYYWHLRDANTSPNVPTTVQYIKRFYASIPGAPPVDGIIFIDTWFVDKLIGDVGGITVPTPKGPVQLNAQNANMKMEYMAEGQGLPDSVRKKFIGTMMKTLFHDVFHSHGLELARVLKTVNQSLNQKFILLNFNNPAAQKMVEEYNWGGVMDKNVSGDYLSVVDENLLGHKDNYVMSYHITTQVRRVHGRYQETSRITYRDPAVDNGWLFVPYHSWVRFYVPLGSTLISITGVDGIPPETYNNTVVNKTVFGGHVDLPARNAKTDPVATHTVTVRYWLPPGVNPARLTVQLQPGVNHQTLTVEEGAVTRTVAFTHDMIFHFPS</sequence>
<reference evidence="2 3" key="1">
    <citation type="submission" date="2020-04" db="EMBL/GenBank/DDBJ databases">
        <authorList>
            <person name="Zhang R."/>
            <person name="Schippers A."/>
        </authorList>
    </citation>
    <scope>NUCLEOTIDE SEQUENCE [LARGE SCALE GENOMIC DNA]</scope>
    <source>
        <strain evidence="2 3">DSM 109850</strain>
    </source>
</reference>
<keyword evidence="1" id="KW-0812">Transmembrane</keyword>
<evidence type="ECO:0000313" key="3">
    <source>
        <dbReference type="Proteomes" id="UP000533476"/>
    </source>
</evidence>
<evidence type="ECO:0000256" key="1">
    <source>
        <dbReference type="SAM" id="Phobius"/>
    </source>
</evidence>
<proteinExistence type="predicted"/>
<keyword evidence="3" id="KW-1185">Reference proteome</keyword>
<name>A0A7Y0L0N1_9FIRM</name>
<dbReference type="Pfam" id="PF13196">
    <property type="entry name" value="DUF4012"/>
    <property type="match status" value="1"/>
</dbReference>
<evidence type="ECO:0000313" key="2">
    <source>
        <dbReference type="EMBL" id="NMP21113.1"/>
    </source>
</evidence>
<dbReference type="EMBL" id="JABBVZ010000004">
    <property type="protein sequence ID" value="NMP21113.1"/>
    <property type="molecule type" value="Genomic_DNA"/>
</dbReference>
<dbReference type="AlphaFoldDB" id="A0A7Y0L0N1"/>
<comment type="caution">
    <text evidence="2">The sequence shown here is derived from an EMBL/GenBank/DDBJ whole genome shotgun (WGS) entry which is preliminary data.</text>
</comment>
<protein>
    <submittedName>
        <fullName evidence="2">DUF4012 domain-containing protein</fullName>
    </submittedName>
</protein>
<dbReference type="InterPro" id="IPR025101">
    <property type="entry name" value="DUF4012"/>
</dbReference>
<gene>
    <name evidence="2" type="ORF">HIJ39_01910</name>
</gene>